<feature type="domain" description="Thioredoxin" evidence="2">
    <location>
        <begin position="47"/>
        <end position="185"/>
    </location>
</feature>
<feature type="transmembrane region" description="Helical" evidence="1">
    <location>
        <begin position="6"/>
        <end position="25"/>
    </location>
</feature>
<evidence type="ECO:0000313" key="3">
    <source>
        <dbReference type="EMBL" id="RLE10390.1"/>
    </source>
</evidence>
<dbReference type="PANTHER" id="PTHR42852:SF13">
    <property type="entry name" value="PROTEIN DIPZ"/>
    <property type="match status" value="1"/>
</dbReference>
<evidence type="ECO:0000313" key="4">
    <source>
        <dbReference type="Proteomes" id="UP000279422"/>
    </source>
</evidence>
<dbReference type="PROSITE" id="PS51352">
    <property type="entry name" value="THIOREDOXIN_2"/>
    <property type="match status" value="1"/>
</dbReference>
<dbReference type="InterPro" id="IPR050553">
    <property type="entry name" value="Thioredoxin_ResA/DsbE_sf"/>
</dbReference>
<dbReference type="Gene3D" id="3.40.30.10">
    <property type="entry name" value="Glutaredoxin"/>
    <property type="match status" value="1"/>
</dbReference>
<organism evidence="3 4">
    <name type="scientific">Aerophobetes bacterium</name>
    <dbReference type="NCBI Taxonomy" id="2030807"/>
    <lineage>
        <taxon>Bacteria</taxon>
        <taxon>Candidatus Aerophobota</taxon>
    </lineage>
</organism>
<dbReference type="InterPro" id="IPR000866">
    <property type="entry name" value="AhpC/TSA"/>
</dbReference>
<accession>A0A497E7A7</accession>
<name>A0A497E7A7_UNCAE</name>
<dbReference type="PROSITE" id="PS00194">
    <property type="entry name" value="THIOREDOXIN_1"/>
    <property type="match status" value="1"/>
</dbReference>
<dbReference type="EMBL" id="QMPZ01000009">
    <property type="protein sequence ID" value="RLE10390.1"/>
    <property type="molecule type" value="Genomic_DNA"/>
</dbReference>
<dbReference type="GO" id="GO:0016491">
    <property type="term" value="F:oxidoreductase activity"/>
    <property type="evidence" value="ECO:0007669"/>
    <property type="project" value="InterPro"/>
</dbReference>
<dbReference type="CDD" id="cd02966">
    <property type="entry name" value="TlpA_like_family"/>
    <property type="match status" value="1"/>
</dbReference>
<dbReference type="InterPro" id="IPR036249">
    <property type="entry name" value="Thioredoxin-like_sf"/>
</dbReference>
<proteinExistence type="predicted"/>
<dbReference type="InterPro" id="IPR013766">
    <property type="entry name" value="Thioredoxin_domain"/>
</dbReference>
<reference evidence="3 4" key="1">
    <citation type="submission" date="2018-06" db="EMBL/GenBank/DDBJ databases">
        <title>Extensive metabolic versatility and redundancy in microbially diverse, dynamic hydrothermal sediments.</title>
        <authorList>
            <person name="Dombrowski N."/>
            <person name="Teske A."/>
            <person name="Baker B.J."/>
        </authorList>
    </citation>
    <scope>NUCLEOTIDE SEQUENCE [LARGE SCALE GENOMIC DNA]</scope>
    <source>
        <strain evidence="3">B47_G16</strain>
    </source>
</reference>
<keyword evidence="1" id="KW-0812">Transmembrane</keyword>
<keyword evidence="1" id="KW-1133">Transmembrane helix</keyword>
<keyword evidence="1" id="KW-0472">Membrane</keyword>
<gene>
    <name evidence="3" type="ORF">DRJ00_01520</name>
</gene>
<protein>
    <recommendedName>
        <fullName evidence="2">Thioredoxin domain-containing protein</fullName>
    </recommendedName>
</protein>
<dbReference type="Proteomes" id="UP000279422">
    <property type="component" value="Unassembled WGS sequence"/>
</dbReference>
<dbReference type="InterPro" id="IPR017937">
    <property type="entry name" value="Thioredoxin_CS"/>
</dbReference>
<dbReference type="GO" id="GO:0016209">
    <property type="term" value="F:antioxidant activity"/>
    <property type="evidence" value="ECO:0007669"/>
    <property type="project" value="InterPro"/>
</dbReference>
<comment type="caution">
    <text evidence="3">The sequence shown here is derived from an EMBL/GenBank/DDBJ whole genome shotgun (WGS) entry which is preliminary data.</text>
</comment>
<sequence>MRLRKYLPYLIGVSILAVILAVYFLKSKPIPQQPPVVTSPAEKPASISRGKIAPDFSLKTLKGNTVNLSDFKGKVIIIDFWATWCPPCRAEIPHFVSLYEKYRDEGFQMLGVVLDENKASIEDFAKEYKINYPLLIPDEKILKDYGPIIYIPTTFLISGDGRIYKRYIGYQDKSVIEEDLRTLLKKKISK</sequence>
<evidence type="ECO:0000259" key="2">
    <source>
        <dbReference type="PROSITE" id="PS51352"/>
    </source>
</evidence>
<dbReference type="Pfam" id="PF00578">
    <property type="entry name" value="AhpC-TSA"/>
    <property type="match status" value="1"/>
</dbReference>
<dbReference type="SUPFAM" id="SSF52833">
    <property type="entry name" value="Thioredoxin-like"/>
    <property type="match status" value="1"/>
</dbReference>
<dbReference type="AlphaFoldDB" id="A0A497E7A7"/>
<evidence type="ECO:0000256" key="1">
    <source>
        <dbReference type="SAM" id="Phobius"/>
    </source>
</evidence>
<dbReference type="PANTHER" id="PTHR42852">
    <property type="entry name" value="THIOL:DISULFIDE INTERCHANGE PROTEIN DSBE"/>
    <property type="match status" value="1"/>
</dbReference>